<evidence type="ECO:0000313" key="2">
    <source>
        <dbReference type="Proteomes" id="UP001062846"/>
    </source>
</evidence>
<keyword evidence="2" id="KW-1185">Reference proteome</keyword>
<evidence type="ECO:0000313" key="1">
    <source>
        <dbReference type="EMBL" id="KAI8558420.1"/>
    </source>
</evidence>
<sequence>MADHMPNLIEILVRLSVASLLRFKSVCKPWFSLITSPSFVTKHLNQSITNSERNGDKLLVKLYDDDSDKKERCLLLNDDDKFGDEYS</sequence>
<gene>
    <name evidence="1" type="ORF">RHMOL_Rhmol04G0091700</name>
</gene>
<name>A0ACC0NYW6_RHOML</name>
<protein>
    <submittedName>
        <fullName evidence="1">Uncharacterized protein</fullName>
    </submittedName>
</protein>
<dbReference type="EMBL" id="CM046391">
    <property type="protein sequence ID" value="KAI8558420.1"/>
    <property type="molecule type" value="Genomic_DNA"/>
</dbReference>
<dbReference type="Proteomes" id="UP001062846">
    <property type="component" value="Chromosome 4"/>
</dbReference>
<organism evidence="1 2">
    <name type="scientific">Rhododendron molle</name>
    <name type="common">Chinese azalea</name>
    <name type="synonym">Azalea mollis</name>
    <dbReference type="NCBI Taxonomy" id="49168"/>
    <lineage>
        <taxon>Eukaryota</taxon>
        <taxon>Viridiplantae</taxon>
        <taxon>Streptophyta</taxon>
        <taxon>Embryophyta</taxon>
        <taxon>Tracheophyta</taxon>
        <taxon>Spermatophyta</taxon>
        <taxon>Magnoliopsida</taxon>
        <taxon>eudicotyledons</taxon>
        <taxon>Gunneridae</taxon>
        <taxon>Pentapetalae</taxon>
        <taxon>asterids</taxon>
        <taxon>Ericales</taxon>
        <taxon>Ericaceae</taxon>
        <taxon>Ericoideae</taxon>
        <taxon>Rhodoreae</taxon>
        <taxon>Rhododendron</taxon>
    </lineage>
</organism>
<accession>A0ACC0NYW6</accession>
<comment type="caution">
    <text evidence="1">The sequence shown here is derived from an EMBL/GenBank/DDBJ whole genome shotgun (WGS) entry which is preliminary data.</text>
</comment>
<proteinExistence type="predicted"/>
<reference evidence="1" key="1">
    <citation type="submission" date="2022-02" db="EMBL/GenBank/DDBJ databases">
        <title>Plant Genome Project.</title>
        <authorList>
            <person name="Zhang R.-G."/>
        </authorList>
    </citation>
    <scope>NUCLEOTIDE SEQUENCE</scope>
    <source>
        <strain evidence="1">AT1</strain>
    </source>
</reference>